<evidence type="ECO:0000313" key="2">
    <source>
        <dbReference type="Proteomes" id="UP000030690"/>
    </source>
</evidence>
<evidence type="ECO:0000313" key="1">
    <source>
        <dbReference type="EMBL" id="ETW19746.1"/>
    </source>
</evidence>
<gene>
    <name evidence="1" type="ORF">PFFVO_01362</name>
</gene>
<protein>
    <submittedName>
        <fullName evidence="1">Uncharacterized protein</fullName>
    </submittedName>
</protein>
<organism evidence="1 2">
    <name type="scientific">Plasmodium falciparum Vietnam Oak-Knoll</name>
    <name type="common">FVO</name>
    <dbReference type="NCBI Taxonomy" id="1036723"/>
    <lineage>
        <taxon>Eukaryota</taxon>
        <taxon>Sar</taxon>
        <taxon>Alveolata</taxon>
        <taxon>Apicomplexa</taxon>
        <taxon>Aconoidasida</taxon>
        <taxon>Haemosporida</taxon>
        <taxon>Plasmodiidae</taxon>
        <taxon>Plasmodium</taxon>
        <taxon>Plasmodium (Laverania)</taxon>
    </lineage>
</organism>
<sequence length="67" mass="7935">MIGLEKKKNLIFTTLDIFIKNGNIRFHKKAIKYIETYNNTDDFINSIIKCACFFLVGGFFKNKNYYI</sequence>
<dbReference type="AlphaFoldDB" id="A0A024VAC1"/>
<accession>A0A024VAC1</accession>
<dbReference type="Proteomes" id="UP000030690">
    <property type="component" value="Unassembled WGS sequence"/>
</dbReference>
<reference evidence="1 2" key="1">
    <citation type="submission" date="2013-02" db="EMBL/GenBank/DDBJ databases">
        <title>The Genome Annotation of Plasmodium falciparum Vietnam Oak-Knoll (FVO).</title>
        <authorList>
            <consortium name="The Broad Institute Genome Sequencing Platform"/>
            <consortium name="The Broad Institute Genome Sequencing Center for Infectious Disease"/>
            <person name="Neafsey D."/>
            <person name="Hoffman S."/>
            <person name="Volkman S."/>
            <person name="Rosenthal P."/>
            <person name="Walker B."/>
            <person name="Young S.K."/>
            <person name="Zeng Q."/>
            <person name="Gargeya S."/>
            <person name="Fitzgerald M."/>
            <person name="Haas B."/>
            <person name="Abouelleil A."/>
            <person name="Allen A.W."/>
            <person name="Alvarado L."/>
            <person name="Arachchi H.M."/>
            <person name="Berlin A.M."/>
            <person name="Chapman S.B."/>
            <person name="Gainer-Dewar J."/>
            <person name="Goldberg J."/>
            <person name="Griggs A."/>
            <person name="Gujja S."/>
            <person name="Hansen M."/>
            <person name="Howarth C."/>
            <person name="Imamovic A."/>
            <person name="Ireland A."/>
            <person name="Larimer J."/>
            <person name="McCowan C."/>
            <person name="Murphy C."/>
            <person name="Pearson M."/>
            <person name="Poon T.W."/>
            <person name="Priest M."/>
            <person name="Roberts A."/>
            <person name="Saif S."/>
            <person name="Shea T."/>
            <person name="Sisk P."/>
            <person name="Sykes S."/>
            <person name="Wortman J."/>
            <person name="Nusbaum C."/>
            <person name="Birren B."/>
        </authorList>
    </citation>
    <scope>NUCLEOTIDE SEQUENCE [LARGE SCALE GENOMIC DNA]</scope>
    <source>
        <strain evidence="2">Vietnam Oak-Knoll (FVO)</strain>
    </source>
</reference>
<reference evidence="1 2" key="2">
    <citation type="submission" date="2013-02" db="EMBL/GenBank/DDBJ databases">
        <title>The Genome Sequence of Plasmodium falciparum Vietnam Oak-Knoll (FVO).</title>
        <authorList>
            <consortium name="The Broad Institute Genome Sequencing Platform"/>
            <consortium name="The Broad Institute Genome Sequencing Center for Infectious Disease"/>
            <person name="Neafsey D."/>
            <person name="Cheeseman I."/>
            <person name="Volkman S."/>
            <person name="Adams J."/>
            <person name="Walker B."/>
            <person name="Young S.K."/>
            <person name="Zeng Q."/>
            <person name="Gargeya S."/>
            <person name="Fitzgerald M."/>
            <person name="Haas B."/>
            <person name="Abouelleil A."/>
            <person name="Alvarado L."/>
            <person name="Arachchi H.M."/>
            <person name="Berlin A.M."/>
            <person name="Chapman S.B."/>
            <person name="Dewar J."/>
            <person name="Goldberg J."/>
            <person name="Griggs A."/>
            <person name="Gujja S."/>
            <person name="Hansen M."/>
            <person name="Howarth C."/>
            <person name="Imamovic A."/>
            <person name="Larimer J."/>
            <person name="McCowan C."/>
            <person name="Murphy C."/>
            <person name="Neiman D."/>
            <person name="Pearson M."/>
            <person name="Priest M."/>
            <person name="Roberts A."/>
            <person name="Saif S."/>
            <person name="Shea T."/>
            <person name="Sisk P."/>
            <person name="Sykes S."/>
            <person name="Wortman J."/>
            <person name="Nusbaum C."/>
            <person name="Birren B."/>
        </authorList>
    </citation>
    <scope>NUCLEOTIDE SEQUENCE [LARGE SCALE GENOMIC DNA]</scope>
    <source>
        <strain evidence="2">Vietnam Oak-Knoll (FVO)</strain>
    </source>
</reference>
<proteinExistence type="predicted"/>
<name>A0A024VAC1_PLAFA</name>
<dbReference type="EMBL" id="KI925058">
    <property type="protein sequence ID" value="ETW19746.1"/>
    <property type="molecule type" value="Genomic_DNA"/>
</dbReference>